<sequence length="42" mass="4696">MTTWLAVADTTFPHSFGSDAVALAYCLQARALMGRHEIHEYN</sequence>
<organism evidence="1 2">
    <name type="scientific">Collimonas arenae</name>
    <dbReference type="NCBI Taxonomy" id="279058"/>
    <lineage>
        <taxon>Bacteria</taxon>
        <taxon>Pseudomonadati</taxon>
        <taxon>Pseudomonadota</taxon>
        <taxon>Betaproteobacteria</taxon>
        <taxon>Burkholderiales</taxon>
        <taxon>Oxalobacteraceae</taxon>
        <taxon>Collimonas</taxon>
    </lineage>
</organism>
<name>A0A127QFG1_9BURK</name>
<dbReference type="AlphaFoldDB" id="A0A127QFG1"/>
<gene>
    <name evidence="1" type="ORF">CAter282_1002</name>
</gene>
<proteinExistence type="predicted"/>
<protein>
    <submittedName>
        <fullName evidence="1">Uncharacterized protein</fullName>
    </submittedName>
</protein>
<evidence type="ECO:0000313" key="2">
    <source>
        <dbReference type="Proteomes" id="UP000071778"/>
    </source>
</evidence>
<dbReference type="Proteomes" id="UP000071778">
    <property type="component" value="Chromosome"/>
</dbReference>
<dbReference type="EMBL" id="CP013235">
    <property type="protein sequence ID" value="AMP08797.1"/>
    <property type="molecule type" value="Genomic_DNA"/>
</dbReference>
<reference evidence="1 2" key="1">
    <citation type="submission" date="2015-11" db="EMBL/GenBank/DDBJ databases">
        <title>Exploring the genomic traits of fungus-feeding bacterial genus Collimonas.</title>
        <authorList>
            <person name="Song C."/>
            <person name="Schmidt R."/>
            <person name="de Jager V."/>
            <person name="Krzyzanowska D."/>
            <person name="Jongedijk E."/>
            <person name="Cankar K."/>
            <person name="Beekwilder J."/>
            <person name="van Veen A."/>
            <person name="de Boer W."/>
            <person name="van Veen J.A."/>
            <person name="Garbeva P."/>
        </authorList>
    </citation>
    <scope>NUCLEOTIDE SEQUENCE [LARGE SCALE GENOMIC DNA]</scope>
    <source>
        <strain evidence="1 2">Ter282</strain>
    </source>
</reference>
<dbReference type="PATRIC" id="fig|279058.17.peg.1075"/>
<keyword evidence="2" id="KW-1185">Reference proteome</keyword>
<evidence type="ECO:0000313" key="1">
    <source>
        <dbReference type="EMBL" id="AMP08797.1"/>
    </source>
</evidence>
<accession>A0A127QFG1</accession>